<dbReference type="EMBL" id="QXHD01000004">
    <property type="protein sequence ID" value="NEZ58502.1"/>
    <property type="molecule type" value="Genomic_DNA"/>
</dbReference>
<evidence type="ECO:0000256" key="6">
    <source>
        <dbReference type="ARBA" id="ARBA00023136"/>
    </source>
</evidence>
<proteinExistence type="predicted"/>
<evidence type="ECO:0000313" key="8">
    <source>
        <dbReference type="EMBL" id="NEZ58502.1"/>
    </source>
</evidence>
<organism evidence="8 9">
    <name type="scientific">Adonisia turfae CCMR0081</name>
    <dbReference type="NCBI Taxonomy" id="2292702"/>
    <lineage>
        <taxon>Bacteria</taxon>
        <taxon>Bacillati</taxon>
        <taxon>Cyanobacteriota</taxon>
        <taxon>Adonisia</taxon>
        <taxon>Adonisia turfae</taxon>
    </lineage>
</organism>
<sequence length="455" mass="48242">MNQKLTQGPVGKQLITLTIPMVWGVFAIIAFNLVDTYFVGQLGTAQLAAMSFTFPVVMTFGSLAMGLGVGASSVIARAIGEGDMSRVQRFTTNSLTLAVTAVILFVSLGLFTINPLFKALGAGPDVLPYIRDYMRIWYFGMVFLVVPMVGNSAIRAAGNTLTPSIIMTLSAAVNIILDPLLITGALGFPRLEIQGAALATVIARATTLVAALLVLRFKENLLSAQFPDINETLWCWKDILTVGLPAAASSMINPISIGVITSFLAIHGPAAVAGFGVASRLEAFALITVMALSASMGPFVGQNWGAQEFGRVRLALRQSFLFCMGWGLFMAIGLGLGGRLLSGLFNQDPSVIAVATQYLWLVPISYGTAGIIQVSSSAFNAMGKPVPSIIMTITRMFVLYIPLAYLGSRIAGPIGIFVAALVSNLAVGIGAYCWNRKLCFKPATIQATPQEALNQ</sequence>
<keyword evidence="6 7" id="KW-0472">Membrane</keyword>
<dbReference type="AlphaFoldDB" id="A0A6M0RRV0"/>
<feature type="transmembrane region" description="Helical" evidence="7">
    <location>
        <begin position="95"/>
        <end position="116"/>
    </location>
</feature>
<feature type="transmembrane region" description="Helical" evidence="7">
    <location>
        <begin position="136"/>
        <end position="154"/>
    </location>
</feature>
<dbReference type="Pfam" id="PF01554">
    <property type="entry name" value="MatE"/>
    <property type="match status" value="2"/>
</dbReference>
<feature type="transmembrane region" description="Helical" evidence="7">
    <location>
        <begin position="414"/>
        <end position="434"/>
    </location>
</feature>
<feature type="transmembrane region" description="Helical" evidence="7">
    <location>
        <begin position="14"/>
        <end position="34"/>
    </location>
</feature>
<dbReference type="GO" id="GO:0042910">
    <property type="term" value="F:xenobiotic transmembrane transporter activity"/>
    <property type="evidence" value="ECO:0007669"/>
    <property type="project" value="InterPro"/>
</dbReference>
<keyword evidence="3" id="KW-1003">Cell membrane</keyword>
<comment type="caution">
    <text evidence="8">The sequence shown here is derived from an EMBL/GenBank/DDBJ whole genome shotgun (WGS) entry which is preliminary data.</text>
</comment>
<gene>
    <name evidence="8" type="ORF">DXZ20_23220</name>
</gene>
<keyword evidence="5 7" id="KW-1133">Transmembrane helix</keyword>
<feature type="transmembrane region" description="Helical" evidence="7">
    <location>
        <begin position="283"/>
        <end position="300"/>
    </location>
</feature>
<evidence type="ECO:0000256" key="2">
    <source>
        <dbReference type="ARBA" id="ARBA00022448"/>
    </source>
</evidence>
<dbReference type="PIRSF" id="PIRSF006603">
    <property type="entry name" value="DinF"/>
    <property type="match status" value="1"/>
</dbReference>
<evidence type="ECO:0000256" key="3">
    <source>
        <dbReference type="ARBA" id="ARBA00022475"/>
    </source>
</evidence>
<evidence type="ECO:0000313" key="9">
    <source>
        <dbReference type="Proteomes" id="UP000481033"/>
    </source>
</evidence>
<evidence type="ECO:0000256" key="4">
    <source>
        <dbReference type="ARBA" id="ARBA00022692"/>
    </source>
</evidence>
<keyword evidence="4 7" id="KW-0812">Transmembrane</keyword>
<dbReference type="InterPro" id="IPR048279">
    <property type="entry name" value="MdtK-like"/>
</dbReference>
<feature type="transmembrane region" description="Helical" evidence="7">
    <location>
        <begin position="386"/>
        <end position="408"/>
    </location>
</feature>
<accession>A0A6M0RRV0</accession>
<dbReference type="RefSeq" id="WP_163701113.1">
    <property type="nucleotide sequence ID" value="NZ_QXHD01000004.1"/>
</dbReference>
<evidence type="ECO:0000256" key="5">
    <source>
        <dbReference type="ARBA" id="ARBA00022989"/>
    </source>
</evidence>
<dbReference type="GO" id="GO:0005886">
    <property type="term" value="C:plasma membrane"/>
    <property type="evidence" value="ECO:0007669"/>
    <property type="project" value="UniProtKB-SubCell"/>
</dbReference>
<dbReference type="GO" id="GO:0015297">
    <property type="term" value="F:antiporter activity"/>
    <property type="evidence" value="ECO:0007669"/>
    <property type="project" value="InterPro"/>
</dbReference>
<name>A0A6M0RRV0_9CYAN</name>
<evidence type="ECO:0000256" key="1">
    <source>
        <dbReference type="ARBA" id="ARBA00004651"/>
    </source>
</evidence>
<feature type="transmembrane region" description="Helical" evidence="7">
    <location>
        <begin position="193"/>
        <end position="215"/>
    </location>
</feature>
<comment type="subcellular location">
    <subcellularLocation>
        <location evidence="1">Cell membrane</location>
        <topology evidence="1">Multi-pass membrane protein</topology>
    </subcellularLocation>
</comment>
<reference evidence="8 9" key="1">
    <citation type="journal article" date="2020" name="Microb. Ecol.">
        <title>Ecogenomics of the Marine Benthic Filamentous Cyanobacterium Adonisia.</title>
        <authorList>
            <person name="Walter J.M."/>
            <person name="Coutinho F.H."/>
            <person name="Leomil L."/>
            <person name="Hargreaves P.I."/>
            <person name="Campeao M.E."/>
            <person name="Vieira V.V."/>
            <person name="Silva B.S."/>
            <person name="Fistarol G.O."/>
            <person name="Salomon P.S."/>
            <person name="Sawabe T."/>
            <person name="Mino S."/>
            <person name="Hosokawa M."/>
            <person name="Miyashita H."/>
            <person name="Maruyama F."/>
            <person name="van Verk M.C."/>
            <person name="Dutilh B.E."/>
            <person name="Thompson C.C."/>
            <person name="Thompson F.L."/>
        </authorList>
    </citation>
    <scope>NUCLEOTIDE SEQUENCE [LARGE SCALE GENOMIC DNA]</scope>
    <source>
        <strain evidence="8 9">CCMR0081</strain>
    </source>
</reference>
<keyword evidence="9" id="KW-1185">Reference proteome</keyword>
<dbReference type="PANTHER" id="PTHR43549:SF3">
    <property type="entry name" value="MULTIDRUG RESISTANCE PROTEIN YPNP-RELATED"/>
    <property type="match status" value="1"/>
</dbReference>
<dbReference type="InterPro" id="IPR002528">
    <property type="entry name" value="MATE_fam"/>
</dbReference>
<feature type="transmembrane region" description="Helical" evidence="7">
    <location>
        <begin position="166"/>
        <end position="187"/>
    </location>
</feature>
<keyword evidence="2" id="KW-0813">Transport</keyword>
<dbReference type="PANTHER" id="PTHR43549">
    <property type="entry name" value="MULTIDRUG RESISTANCE PROTEIN YPNP-RELATED"/>
    <property type="match status" value="1"/>
</dbReference>
<feature type="transmembrane region" description="Helical" evidence="7">
    <location>
        <begin position="320"/>
        <end position="338"/>
    </location>
</feature>
<dbReference type="Proteomes" id="UP000481033">
    <property type="component" value="Unassembled WGS sequence"/>
</dbReference>
<dbReference type="NCBIfam" id="TIGR00797">
    <property type="entry name" value="matE"/>
    <property type="match status" value="1"/>
</dbReference>
<dbReference type="InterPro" id="IPR052031">
    <property type="entry name" value="Membrane_Transporter-Flippase"/>
</dbReference>
<protein>
    <submittedName>
        <fullName evidence="8">MATE family efflux transporter</fullName>
    </submittedName>
</protein>
<feature type="transmembrane region" description="Helical" evidence="7">
    <location>
        <begin position="54"/>
        <end position="75"/>
    </location>
</feature>
<feature type="transmembrane region" description="Helical" evidence="7">
    <location>
        <begin position="255"/>
        <end position="277"/>
    </location>
</feature>
<feature type="transmembrane region" description="Helical" evidence="7">
    <location>
        <begin position="358"/>
        <end position="379"/>
    </location>
</feature>
<evidence type="ECO:0000256" key="7">
    <source>
        <dbReference type="SAM" id="Phobius"/>
    </source>
</evidence>